<evidence type="ECO:0000256" key="1">
    <source>
        <dbReference type="ARBA" id="ARBA00005896"/>
    </source>
</evidence>
<dbReference type="KEGG" id="buz:AYM40_04820"/>
<dbReference type="AlphaFoldDB" id="A0A160FHW4"/>
<evidence type="ECO:0000256" key="4">
    <source>
        <dbReference type="ARBA" id="ARBA00023002"/>
    </source>
</evidence>
<dbReference type="InterPro" id="IPR003819">
    <property type="entry name" value="TauD/TfdA-like"/>
</dbReference>
<dbReference type="SUPFAM" id="SSF51197">
    <property type="entry name" value="Clavaminate synthase-like"/>
    <property type="match status" value="1"/>
</dbReference>
<keyword evidence="3" id="KW-0223">Dioxygenase</keyword>
<dbReference type="RefSeq" id="WP_063495232.1">
    <property type="nucleotide sequence ID" value="NZ_CP014578.1"/>
</dbReference>
<dbReference type="OrthoDB" id="581608at2"/>
<evidence type="ECO:0000313" key="8">
    <source>
        <dbReference type="Proteomes" id="UP000076852"/>
    </source>
</evidence>
<dbReference type="GO" id="GO:0046872">
    <property type="term" value="F:metal ion binding"/>
    <property type="evidence" value="ECO:0007669"/>
    <property type="project" value="UniProtKB-KW"/>
</dbReference>
<keyword evidence="4" id="KW-0560">Oxidoreductase</keyword>
<gene>
    <name evidence="7" type="ORF">AYM40_04820</name>
</gene>
<accession>A0A160FHW4</accession>
<dbReference type="Gene3D" id="3.60.130.10">
    <property type="entry name" value="Clavaminate synthase-like"/>
    <property type="match status" value="1"/>
</dbReference>
<dbReference type="PANTHER" id="PTHR43779:SF3">
    <property type="entry name" value="(3R)-3-[(CARBOXYMETHYL)AMINO]FATTY ACID OXYGENASE_DECARBOXYLASE"/>
    <property type="match status" value="1"/>
</dbReference>
<dbReference type="STRING" id="1804984.AYM40_04820"/>
<dbReference type="EMBL" id="CP014578">
    <property type="protein sequence ID" value="ANB71771.1"/>
    <property type="molecule type" value="Genomic_DNA"/>
</dbReference>
<evidence type="ECO:0000256" key="2">
    <source>
        <dbReference type="ARBA" id="ARBA00022723"/>
    </source>
</evidence>
<dbReference type="Pfam" id="PF02668">
    <property type="entry name" value="TauD"/>
    <property type="match status" value="1"/>
</dbReference>
<proteinExistence type="inferred from homology"/>
<reference evidence="7 8" key="1">
    <citation type="journal article" date="2016" name="Gene">
        <title>PacBio SMRT assembly of a complex multi-replicon genome reveals chlorocatechol degradative operon in a region of genome plasticity.</title>
        <authorList>
            <person name="Ricker N."/>
            <person name="Shen S.Y."/>
            <person name="Goordial J."/>
            <person name="Jin S."/>
            <person name="Fulthorpe R.R."/>
        </authorList>
    </citation>
    <scope>NUCLEOTIDE SEQUENCE [LARGE SCALE GENOMIC DNA]</scope>
    <source>
        <strain evidence="7 8">OLGA172</strain>
    </source>
</reference>
<dbReference type="Proteomes" id="UP000076852">
    <property type="component" value="Chromosome 1"/>
</dbReference>
<keyword evidence="8" id="KW-1185">Reference proteome</keyword>
<evidence type="ECO:0000256" key="5">
    <source>
        <dbReference type="ARBA" id="ARBA00023004"/>
    </source>
</evidence>
<dbReference type="GO" id="GO:0016706">
    <property type="term" value="F:2-oxoglutarate-dependent dioxygenase activity"/>
    <property type="evidence" value="ECO:0007669"/>
    <property type="project" value="UniProtKB-ARBA"/>
</dbReference>
<name>A0A160FHW4_9BURK</name>
<protein>
    <recommendedName>
        <fullName evidence="6">TauD/TfdA-like domain-containing protein</fullName>
    </recommendedName>
</protein>
<keyword evidence="5" id="KW-0408">Iron</keyword>
<dbReference type="InterPro" id="IPR051178">
    <property type="entry name" value="TfdA_dioxygenase"/>
</dbReference>
<keyword evidence="2" id="KW-0479">Metal-binding</keyword>
<organism evidence="7 8">
    <name type="scientific">Paraburkholderia phytofirmans OLGA172</name>
    <dbReference type="NCBI Taxonomy" id="1417228"/>
    <lineage>
        <taxon>Bacteria</taxon>
        <taxon>Pseudomonadati</taxon>
        <taxon>Pseudomonadota</taxon>
        <taxon>Betaproteobacteria</taxon>
        <taxon>Burkholderiales</taxon>
        <taxon>Burkholderiaceae</taxon>
        <taxon>Paraburkholderia</taxon>
    </lineage>
</organism>
<evidence type="ECO:0000259" key="6">
    <source>
        <dbReference type="Pfam" id="PF02668"/>
    </source>
</evidence>
<feature type="domain" description="TauD/TfdA-like" evidence="6">
    <location>
        <begin position="5"/>
        <end position="277"/>
    </location>
</feature>
<comment type="similarity">
    <text evidence="1">Belongs to the TfdA dioxygenase family.</text>
</comment>
<dbReference type="PANTHER" id="PTHR43779">
    <property type="entry name" value="DIOXYGENASE RV0097-RELATED"/>
    <property type="match status" value="1"/>
</dbReference>
<dbReference type="InterPro" id="IPR042098">
    <property type="entry name" value="TauD-like_sf"/>
</dbReference>
<evidence type="ECO:0000256" key="3">
    <source>
        <dbReference type="ARBA" id="ARBA00022964"/>
    </source>
</evidence>
<evidence type="ECO:0000313" key="7">
    <source>
        <dbReference type="EMBL" id="ANB71771.1"/>
    </source>
</evidence>
<sequence length="303" mass="33959">MTLTVEPILPRFGAEISGVDISAPLDATVQAELLRAASTWGVCVFRQTNLDNDAHIAFSRIFGQLELAPIRPDKPPRFGRRELIDVGNLDDEGNIKHDPRDLMFNRGNQLWHTDASFVPTRSSYSLLLAHEVPASGGETWFADTRSAYEDLPSNMKDRIDGLQAVHSIWWSRRLAGYNISDDEIDNGGSALQPLVLPHPSGRNALCLASHIREIVGMSREDGQALVRELIEWTSQPQYLFSVDWKAGDLVLWDNLASMHRGGEYDDRRSRRDMRRTTIRDASVISDAKDAFSNVFDVVDKTTA</sequence>